<name>A0A4C2ELR9_9EURY</name>
<feature type="compositionally biased region" description="Basic and acidic residues" evidence="1">
    <location>
        <begin position="15"/>
        <end position="32"/>
    </location>
</feature>
<dbReference type="AlphaFoldDB" id="A0A4C2ELR9"/>
<evidence type="ECO:0000256" key="1">
    <source>
        <dbReference type="SAM" id="MobiDB-lite"/>
    </source>
</evidence>
<gene>
    <name evidence="2" type="ORF">Harman_25220</name>
</gene>
<keyword evidence="3" id="KW-1185">Reference proteome</keyword>
<reference evidence="2 3" key="1">
    <citation type="submission" date="2019-02" db="EMBL/GenBank/DDBJ databases">
        <title>Haloarcula mannanilyticum sp. nov., a mannan degrading haloarchaeon isolated from commercial salt.</title>
        <authorList>
            <person name="Enomoto S."/>
            <person name="Shimane Y."/>
            <person name="Kamekura M."/>
            <person name="Ito T."/>
            <person name="Moriya O."/>
            <person name="Ihara K."/>
            <person name="Takahashi-Ando N."/>
            <person name="Fukushima Y."/>
            <person name="Yoshida Y."/>
            <person name="Usama R."/>
            <person name="Takai K."/>
            <person name="Minegishi H."/>
        </authorList>
    </citation>
    <scope>NUCLEOTIDE SEQUENCE [LARGE SCALE GENOMIC DNA]</scope>
    <source>
        <strain evidence="2 3">MD130-1</strain>
    </source>
</reference>
<proteinExistence type="predicted"/>
<dbReference type="EMBL" id="BIXZ01000004">
    <property type="protein sequence ID" value="GCF14587.1"/>
    <property type="molecule type" value="Genomic_DNA"/>
</dbReference>
<evidence type="ECO:0000313" key="3">
    <source>
        <dbReference type="Proteomes" id="UP000304382"/>
    </source>
</evidence>
<feature type="region of interest" description="Disordered" evidence="1">
    <location>
        <begin position="1"/>
        <end position="61"/>
    </location>
</feature>
<organism evidence="2 3">
    <name type="scientific">Haloarcula mannanilytica</name>
    <dbReference type="NCBI Taxonomy" id="2509225"/>
    <lineage>
        <taxon>Archaea</taxon>
        <taxon>Methanobacteriati</taxon>
        <taxon>Methanobacteriota</taxon>
        <taxon>Stenosarchaea group</taxon>
        <taxon>Halobacteria</taxon>
        <taxon>Halobacteriales</taxon>
        <taxon>Haloarculaceae</taxon>
        <taxon>Haloarcula</taxon>
    </lineage>
</organism>
<comment type="caution">
    <text evidence="2">The sequence shown here is derived from an EMBL/GenBank/DDBJ whole genome shotgun (WGS) entry which is preliminary data.</text>
</comment>
<dbReference type="Proteomes" id="UP000304382">
    <property type="component" value="Unassembled WGS sequence"/>
</dbReference>
<accession>A0A4C2ELR9</accession>
<protein>
    <submittedName>
        <fullName evidence="2">Uncharacterized protein</fullName>
    </submittedName>
</protein>
<evidence type="ECO:0000313" key="2">
    <source>
        <dbReference type="EMBL" id="GCF14587.1"/>
    </source>
</evidence>
<sequence>MGDAAPEGRDSEDEPEKRHGNDKLHRSERVVREPGPAPVPDIVEGRQQGRLSHTWLKHMGH</sequence>